<evidence type="ECO:0000313" key="1">
    <source>
        <dbReference type="EMBL" id="MEQ2204916.1"/>
    </source>
</evidence>
<evidence type="ECO:0000313" key="2">
    <source>
        <dbReference type="Proteomes" id="UP001434883"/>
    </source>
</evidence>
<dbReference type="Proteomes" id="UP001434883">
    <property type="component" value="Unassembled WGS sequence"/>
</dbReference>
<sequence length="99" mass="10941">MTEKLTGRAQSQRVKTRECLFLACHAELAFFSPFKTCGKQLQTDFRGRQVPAPPSAFSFTSRTTVCFHLLLALFSSLSAIHPSIFSVSTNQIGLTPFPS</sequence>
<reference evidence="1 2" key="1">
    <citation type="submission" date="2021-06" db="EMBL/GenBank/DDBJ databases">
        <authorList>
            <person name="Palmer J.M."/>
        </authorList>
    </citation>
    <scope>NUCLEOTIDE SEQUENCE [LARGE SCALE GENOMIC DNA]</scope>
    <source>
        <strain evidence="1 2">XC_2019</strain>
        <tissue evidence="1">Muscle</tissue>
    </source>
</reference>
<accession>A0ABV0R9V8</accession>
<comment type="caution">
    <text evidence="1">The sequence shown here is derived from an EMBL/GenBank/DDBJ whole genome shotgun (WGS) entry which is preliminary data.</text>
</comment>
<keyword evidence="2" id="KW-1185">Reference proteome</keyword>
<proteinExistence type="predicted"/>
<evidence type="ECO:0008006" key="3">
    <source>
        <dbReference type="Google" id="ProtNLM"/>
    </source>
</evidence>
<gene>
    <name evidence="1" type="ORF">XENOCAPTIV_020917</name>
</gene>
<name>A0ABV0R9V8_9TELE</name>
<protein>
    <recommendedName>
        <fullName evidence="3">Transmembrane protein</fullName>
    </recommendedName>
</protein>
<dbReference type="EMBL" id="JAHRIN010038151">
    <property type="protein sequence ID" value="MEQ2204916.1"/>
    <property type="molecule type" value="Genomic_DNA"/>
</dbReference>
<organism evidence="1 2">
    <name type="scientific">Xenoophorus captivus</name>
    <dbReference type="NCBI Taxonomy" id="1517983"/>
    <lineage>
        <taxon>Eukaryota</taxon>
        <taxon>Metazoa</taxon>
        <taxon>Chordata</taxon>
        <taxon>Craniata</taxon>
        <taxon>Vertebrata</taxon>
        <taxon>Euteleostomi</taxon>
        <taxon>Actinopterygii</taxon>
        <taxon>Neopterygii</taxon>
        <taxon>Teleostei</taxon>
        <taxon>Neoteleostei</taxon>
        <taxon>Acanthomorphata</taxon>
        <taxon>Ovalentaria</taxon>
        <taxon>Atherinomorphae</taxon>
        <taxon>Cyprinodontiformes</taxon>
        <taxon>Goodeidae</taxon>
        <taxon>Xenoophorus</taxon>
    </lineage>
</organism>